<protein>
    <submittedName>
        <fullName evidence="2">Uncharacterized protein</fullName>
    </submittedName>
</protein>
<sequence>AGGEISGVERQALRAALVDLRENYNSLLRENENLKNKLRKRSLEDADEEDDPRKKKKKTESKSTQMPSPGSSGSASSQVPSAPARVELPLQGLPVSPIVDSAISEDEDTLYLSATSNSTI</sequence>
<name>A0A146LVU7_LYGHE</name>
<feature type="region of interest" description="Disordered" evidence="1">
    <location>
        <begin position="28"/>
        <end position="90"/>
    </location>
</feature>
<gene>
    <name evidence="2" type="ORF">g.72622</name>
</gene>
<organism evidence="2">
    <name type="scientific">Lygus hesperus</name>
    <name type="common">Western plant bug</name>
    <dbReference type="NCBI Taxonomy" id="30085"/>
    <lineage>
        <taxon>Eukaryota</taxon>
        <taxon>Metazoa</taxon>
        <taxon>Ecdysozoa</taxon>
        <taxon>Arthropoda</taxon>
        <taxon>Hexapoda</taxon>
        <taxon>Insecta</taxon>
        <taxon>Pterygota</taxon>
        <taxon>Neoptera</taxon>
        <taxon>Paraneoptera</taxon>
        <taxon>Hemiptera</taxon>
        <taxon>Heteroptera</taxon>
        <taxon>Panheteroptera</taxon>
        <taxon>Cimicomorpha</taxon>
        <taxon>Miridae</taxon>
        <taxon>Mirini</taxon>
        <taxon>Lygus</taxon>
    </lineage>
</organism>
<reference evidence="2" key="1">
    <citation type="journal article" date="2016" name="Gigascience">
        <title>De novo construction of an expanded transcriptome assembly for the western tarnished plant bug, Lygus hesperus.</title>
        <authorList>
            <person name="Tassone E.E."/>
            <person name="Geib S.M."/>
            <person name="Hall B."/>
            <person name="Fabrick J.A."/>
            <person name="Brent C.S."/>
            <person name="Hull J.J."/>
        </authorList>
    </citation>
    <scope>NUCLEOTIDE SEQUENCE</scope>
</reference>
<evidence type="ECO:0000256" key="1">
    <source>
        <dbReference type="SAM" id="MobiDB-lite"/>
    </source>
</evidence>
<dbReference type="AlphaFoldDB" id="A0A146LVU7"/>
<accession>A0A146LVU7</accession>
<dbReference type="EMBL" id="GDHC01006846">
    <property type="protein sequence ID" value="JAQ11783.1"/>
    <property type="molecule type" value="Transcribed_RNA"/>
</dbReference>
<feature type="non-terminal residue" evidence="2">
    <location>
        <position position="1"/>
    </location>
</feature>
<proteinExistence type="predicted"/>
<evidence type="ECO:0000313" key="2">
    <source>
        <dbReference type="EMBL" id="JAQ11783.1"/>
    </source>
</evidence>
<feature type="compositionally biased region" description="Low complexity" evidence="1">
    <location>
        <begin position="67"/>
        <end position="84"/>
    </location>
</feature>